<accession>A0A2W5S7L7</accession>
<name>A0A2W5S7L7_VARPD</name>
<evidence type="ECO:0000256" key="1">
    <source>
        <dbReference type="ARBA" id="ARBA00000085"/>
    </source>
</evidence>
<evidence type="ECO:0000256" key="5">
    <source>
        <dbReference type="ARBA" id="ARBA00022679"/>
    </source>
</evidence>
<dbReference type="PROSITE" id="PS50109">
    <property type="entry name" value="HIS_KIN"/>
    <property type="match status" value="1"/>
</dbReference>
<comment type="catalytic activity">
    <reaction evidence="1">
        <text>ATP + protein L-histidine = ADP + protein N-phospho-L-histidine.</text>
        <dbReference type="EC" id="2.7.13.3"/>
    </reaction>
</comment>
<evidence type="ECO:0000256" key="4">
    <source>
        <dbReference type="ARBA" id="ARBA00022553"/>
    </source>
</evidence>
<dbReference type="PROSITE" id="PS50885">
    <property type="entry name" value="HAMP"/>
    <property type="match status" value="1"/>
</dbReference>
<dbReference type="EC" id="2.7.13.3" evidence="3"/>
<dbReference type="Gene3D" id="1.10.287.130">
    <property type="match status" value="1"/>
</dbReference>
<dbReference type="Gene3D" id="3.30.565.10">
    <property type="entry name" value="Histidine kinase-like ATPase, C-terminal domain"/>
    <property type="match status" value="1"/>
</dbReference>
<dbReference type="InterPro" id="IPR005467">
    <property type="entry name" value="His_kinase_dom"/>
</dbReference>
<evidence type="ECO:0000256" key="6">
    <source>
        <dbReference type="ARBA" id="ARBA00022692"/>
    </source>
</evidence>
<keyword evidence="7" id="KW-0547">Nucleotide-binding</keyword>
<evidence type="ECO:0000256" key="3">
    <source>
        <dbReference type="ARBA" id="ARBA00012438"/>
    </source>
</evidence>
<keyword evidence="6 12" id="KW-0812">Transmembrane</keyword>
<dbReference type="InterPro" id="IPR003594">
    <property type="entry name" value="HATPase_dom"/>
</dbReference>
<evidence type="ECO:0000256" key="12">
    <source>
        <dbReference type="SAM" id="Phobius"/>
    </source>
</evidence>
<evidence type="ECO:0000256" key="2">
    <source>
        <dbReference type="ARBA" id="ARBA00004141"/>
    </source>
</evidence>
<gene>
    <name evidence="15" type="ORF">DI563_09065</name>
</gene>
<keyword evidence="8 15" id="KW-0418">Kinase</keyword>
<dbReference type="SMART" id="SM00388">
    <property type="entry name" value="HisKA"/>
    <property type="match status" value="1"/>
</dbReference>
<evidence type="ECO:0000259" key="13">
    <source>
        <dbReference type="PROSITE" id="PS50109"/>
    </source>
</evidence>
<dbReference type="PANTHER" id="PTHR45436:SF14">
    <property type="entry name" value="SENSOR PROTEIN QSEC"/>
    <property type="match status" value="1"/>
</dbReference>
<feature type="transmembrane region" description="Helical" evidence="12">
    <location>
        <begin position="7"/>
        <end position="27"/>
    </location>
</feature>
<dbReference type="Proteomes" id="UP000249135">
    <property type="component" value="Unassembled WGS sequence"/>
</dbReference>
<dbReference type="InterPro" id="IPR036097">
    <property type="entry name" value="HisK_dim/P_sf"/>
</dbReference>
<evidence type="ECO:0000256" key="7">
    <source>
        <dbReference type="ARBA" id="ARBA00022741"/>
    </source>
</evidence>
<comment type="subcellular location">
    <subcellularLocation>
        <location evidence="2">Membrane</location>
        <topology evidence="2">Multi-pass membrane protein</topology>
    </subcellularLocation>
</comment>
<protein>
    <recommendedName>
        <fullName evidence="3">histidine kinase</fullName>
        <ecNumber evidence="3">2.7.13.3</ecNumber>
    </recommendedName>
</protein>
<evidence type="ECO:0000256" key="8">
    <source>
        <dbReference type="ARBA" id="ARBA00022777"/>
    </source>
</evidence>
<dbReference type="Pfam" id="PF00512">
    <property type="entry name" value="HisKA"/>
    <property type="match status" value="1"/>
</dbReference>
<comment type="caution">
    <text evidence="15">The sequence shown here is derived from an EMBL/GenBank/DDBJ whole genome shotgun (WGS) entry which is preliminary data.</text>
</comment>
<feature type="transmembrane region" description="Helical" evidence="12">
    <location>
        <begin position="159"/>
        <end position="177"/>
    </location>
</feature>
<keyword evidence="4" id="KW-0597">Phosphoprotein</keyword>
<sequence>MSLQRRLLLYLLICAPLVWGVALYFSIQRARHEVNEMFDTQLIRLARQVYATAGHGDPQGGFTMLPAAPKEGAADAGESDVRDLAVAVWDDKGGMAMSDREGVDLPYRPSASGFADEQVAGRLWRVYYLQTTDGRWLVAAGQGAYERDELVYGLTITQVVPWLLVLPVLLVVMTWAVRRALAPMRQLTDELAGRDAQDLQPVPDARAPAELKPLLRAMNGLFTRIERLLMRERRFTADAAHELRTPIAVLRAQWDVLRRTATPAERQEAETRLGAGLDRMERLVTQMLALSRVESGAAAPLRVDVDWRAIVEEAMSDCLALAERRRIDLACEWPAPGAHPLPLLGDPPLLTVMLRNLLDNAVRYAPEGSSVVLRIDREHLDIENDGPPLSAEQIQRAGERFYRPDGQAEVGSGLGISIVRRIAQLHGLELVLGPRADGRGVRALLQFDAAHR</sequence>
<evidence type="ECO:0000256" key="11">
    <source>
        <dbReference type="ARBA" id="ARBA00023012"/>
    </source>
</evidence>
<evidence type="ECO:0000256" key="9">
    <source>
        <dbReference type="ARBA" id="ARBA00022840"/>
    </source>
</evidence>
<dbReference type="Pfam" id="PF08521">
    <property type="entry name" value="2CSK_N"/>
    <property type="match status" value="1"/>
</dbReference>
<dbReference type="InterPro" id="IPR036890">
    <property type="entry name" value="HATPase_C_sf"/>
</dbReference>
<dbReference type="InterPro" id="IPR003660">
    <property type="entry name" value="HAMP_dom"/>
</dbReference>
<dbReference type="GO" id="GO:0000155">
    <property type="term" value="F:phosphorelay sensor kinase activity"/>
    <property type="evidence" value="ECO:0007669"/>
    <property type="project" value="InterPro"/>
</dbReference>
<dbReference type="Pfam" id="PF02518">
    <property type="entry name" value="HATPase_c"/>
    <property type="match status" value="1"/>
</dbReference>
<keyword evidence="9" id="KW-0067">ATP-binding</keyword>
<evidence type="ECO:0000313" key="16">
    <source>
        <dbReference type="Proteomes" id="UP000249135"/>
    </source>
</evidence>
<dbReference type="GO" id="GO:0005524">
    <property type="term" value="F:ATP binding"/>
    <property type="evidence" value="ECO:0007669"/>
    <property type="project" value="UniProtKB-KW"/>
</dbReference>
<keyword evidence="11" id="KW-0902">Two-component regulatory system</keyword>
<keyword evidence="12" id="KW-0472">Membrane</keyword>
<dbReference type="InterPro" id="IPR050428">
    <property type="entry name" value="TCS_sensor_his_kinase"/>
</dbReference>
<dbReference type="EMBL" id="QFPP01000079">
    <property type="protein sequence ID" value="PZQ75653.1"/>
    <property type="molecule type" value="Genomic_DNA"/>
</dbReference>
<feature type="domain" description="Histidine kinase" evidence="13">
    <location>
        <begin position="238"/>
        <end position="451"/>
    </location>
</feature>
<dbReference type="AlphaFoldDB" id="A0A2W5S7L7"/>
<evidence type="ECO:0000313" key="15">
    <source>
        <dbReference type="EMBL" id="PZQ75653.1"/>
    </source>
</evidence>
<proteinExistence type="predicted"/>
<dbReference type="GO" id="GO:0005886">
    <property type="term" value="C:plasma membrane"/>
    <property type="evidence" value="ECO:0007669"/>
    <property type="project" value="TreeGrafter"/>
</dbReference>
<keyword evidence="5" id="KW-0808">Transferase</keyword>
<organism evidence="15 16">
    <name type="scientific">Variovorax paradoxus</name>
    <dbReference type="NCBI Taxonomy" id="34073"/>
    <lineage>
        <taxon>Bacteria</taxon>
        <taxon>Pseudomonadati</taxon>
        <taxon>Pseudomonadota</taxon>
        <taxon>Betaproteobacteria</taxon>
        <taxon>Burkholderiales</taxon>
        <taxon>Comamonadaceae</taxon>
        <taxon>Variovorax</taxon>
    </lineage>
</organism>
<dbReference type="PANTHER" id="PTHR45436">
    <property type="entry name" value="SENSOR HISTIDINE KINASE YKOH"/>
    <property type="match status" value="1"/>
</dbReference>
<reference evidence="15 16" key="1">
    <citation type="submission" date="2017-08" db="EMBL/GenBank/DDBJ databases">
        <title>Infants hospitalized years apart are colonized by the same room-sourced microbial strains.</title>
        <authorList>
            <person name="Brooks B."/>
            <person name="Olm M.R."/>
            <person name="Firek B.A."/>
            <person name="Baker R."/>
            <person name="Thomas B.C."/>
            <person name="Morowitz M.J."/>
            <person name="Banfield J.F."/>
        </authorList>
    </citation>
    <scope>NUCLEOTIDE SEQUENCE [LARGE SCALE GENOMIC DNA]</scope>
    <source>
        <strain evidence="15">S2_005_003_R2_41</strain>
    </source>
</reference>
<dbReference type="SUPFAM" id="SSF55874">
    <property type="entry name" value="ATPase domain of HSP90 chaperone/DNA topoisomerase II/histidine kinase"/>
    <property type="match status" value="1"/>
</dbReference>
<evidence type="ECO:0000259" key="14">
    <source>
        <dbReference type="PROSITE" id="PS50885"/>
    </source>
</evidence>
<dbReference type="InterPro" id="IPR013727">
    <property type="entry name" value="2CSK_N"/>
</dbReference>
<dbReference type="SMART" id="SM00387">
    <property type="entry name" value="HATPase_c"/>
    <property type="match status" value="1"/>
</dbReference>
<feature type="domain" description="HAMP" evidence="14">
    <location>
        <begin position="178"/>
        <end position="230"/>
    </location>
</feature>
<dbReference type="InterPro" id="IPR003661">
    <property type="entry name" value="HisK_dim/P_dom"/>
</dbReference>
<dbReference type="Gene3D" id="1.20.5.1040">
    <property type="entry name" value="Sensor protein qsec"/>
    <property type="match status" value="2"/>
</dbReference>
<dbReference type="SUPFAM" id="SSF47384">
    <property type="entry name" value="Homodimeric domain of signal transducing histidine kinase"/>
    <property type="match status" value="1"/>
</dbReference>
<keyword evidence="10 12" id="KW-1133">Transmembrane helix</keyword>
<dbReference type="CDD" id="cd00082">
    <property type="entry name" value="HisKA"/>
    <property type="match status" value="1"/>
</dbReference>
<evidence type="ECO:0000256" key="10">
    <source>
        <dbReference type="ARBA" id="ARBA00022989"/>
    </source>
</evidence>